<evidence type="ECO:0000313" key="2">
    <source>
        <dbReference type="EMBL" id="KZS89791.1"/>
    </source>
</evidence>
<evidence type="ECO:0000313" key="3">
    <source>
        <dbReference type="Proteomes" id="UP000076722"/>
    </source>
</evidence>
<dbReference type="GO" id="GO:0005524">
    <property type="term" value="F:ATP binding"/>
    <property type="evidence" value="ECO:0007669"/>
    <property type="project" value="InterPro"/>
</dbReference>
<dbReference type="EMBL" id="KV419425">
    <property type="protein sequence ID" value="KZS89791.1"/>
    <property type="molecule type" value="Genomic_DNA"/>
</dbReference>
<feature type="domain" description="Protein kinase" evidence="1">
    <location>
        <begin position="65"/>
        <end position="405"/>
    </location>
</feature>
<protein>
    <recommendedName>
        <fullName evidence="1">Protein kinase domain-containing protein</fullName>
    </recommendedName>
</protein>
<sequence>MTSPTNMYTHAQRKEEHLRYLGELRVTEQRWASYLPWLKSLGYDLRPRYQPGWKASWLTSGIGAFESEDALLPNVYGKVMDAKRLSDGRVVALKLLPTHRKELPILTYLSSAPRRADPRNHSVPLLDIHPLPDTDEEVLAVMPLLVYFDRPPFETIGEILLCIYTYLEGLVFLHEHNIAHLDICAANALQDPGTELFPKGFHPARPTYYVLKPGTLKIRGNPPHTSRTLSPVNYHFIDFGESIKFESLESRKLIYGTVGHDLDVPEFAGGAADRGYDPFRLDIRAFGDMIKVEMYEEYHGSEILKPLIEAMCRDIPEERPEAVEALEILKGIISSQTPETLAAFARQRKVYSASYRVKQYHRHRWELQLMGRPPIYPSIPGLEVQPPRPLSFFFRTLTRLRLLIS</sequence>
<evidence type="ECO:0000259" key="1">
    <source>
        <dbReference type="PROSITE" id="PS50011"/>
    </source>
</evidence>
<name>A0A164QM94_9AGAM</name>
<dbReference type="AlphaFoldDB" id="A0A164QM94"/>
<dbReference type="Proteomes" id="UP000076722">
    <property type="component" value="Unassembled WGS sequence"/>
</dbReference>
<gene>
    <name evidence="2" type="ORF">SISNIDRAFT_431664</name>
</gene>
<dbReference type="Gene3D" id="1.10.510.10">
    <property type="entry name" value="Transferase(Phosphotransferase) domain 1"/>
    <property type="match status" value="1"/>
</dbReference>
<dbReference type="SUPFAM" id="SSF56112">
    <property type="entry name" value="Protein kinase-like (PK-like)"/>
    <property type="match status" value="1"/>
</dbReference>
<dbReference type="STRING" id="1314777.A0A164QM94"/>
<reference evidence="2 3" key="1">
    <citation type="journal article" date="2016" name="Mol. Biol. Evol.">
        <title>Comparative Genomics of Early-Diverging Mushroom-Forming Fungi Provides Insights into the Origins of Lignocellulose Decay Capabilities.</title>
        <authorList>
            <person name="Nagy L.G."/>
            <person name="Riley R."/>
            <person name="Tritt A."/>
            <person name="Adam C."/>
            <person name="Daum C."/>
            <person name="Floudas D."/>
            <person name="Sun H."/>
            <person name="Yadav J.S."/>
            <person name="Pangilinan J."/>
            <person name="Larsson K.H."/>
            <person name="Matsuura K."/>
            <person name="Barry K."/>
            <person name="Labutti K."/>
            <person name="Kuo R."/>
            <person name="Ohm R.A."/>
            <person name="Bhattacharya S.S."/>
            <person name="Shirouzu T."/>
            <person name="Yoshinaga Y."/>
            <person name="Martin F.M."/>
            <person name="Grigoriev I.V."/>
            <person name="Hibbett D.S."/>
        </authorList>
    </citation>
    <scope>NUCLEOTIDE SEQUENCE [LARGE SCALE GENOMIC DNA]</scope>
    <source>
        <strain evidence="2 3">HHB9708</strain>
    </source>
</reference>
<proteinExistence type="predicted"/>
<organism evidence="2 3">
    <name type="scientific">Sistotremastrum niveocremeum HHB9708</name>
    <dbReference type="NCBI Taxonomy" id="1314777"/>
    <lineage>
        <taxon>Eukaryota</taxon>
        <taxon>Fungi</taxon>
        <taxon>Dikarya</taxon>
        <taxon>Basidiomycota</taxon>
        <taxon>Agaricomycotina</taxon>
        <taxon>Agaricomycetes</taxon>
        <taxon>Sistotremastrales</taxon>
        <taxon>Sistotremastraceae</taxon>
        <taxon>Sertulicium</taxon>
        <taxon>Sertulicium niveocremeum</taxon>
    </lineage>
</organism>
<accession>A0A164QM94</accession>
<dbReference type="InterPro" id="IPR000719">
    <property type="entry name" value="Prot_kinase_dom"/>
</dbReference>
<dbReference type="OrthoDB" id="5987198at2759"/>
<keyword evidence="3" id="KW-1185">Reference proteome</keyword>
<dbReference type="GO" id="GO:0004672">
    <property type="term" value="F:protein kinase activity"/>
    <property type="evidence" value="ECO:0007669"/>
    <property type="project" value="InterPro"/>
</dbReference>
<dbReference type="PROSITE" id="PS50011">
    <property type="entry name" value="PROTEIN_KINASE_DOM"/>
    <property type="match status" value="1"/>
</dbReference>
<dbReference type="InterPro" id="IPR011009">
    <property type="entry name" value="Kinase-like_dom_sf"/>
</dbReference>